<comment type="caution">
    <text evidence="2">The sequence shown here is derived from an EMBL/GenBank/DDBJ whole genome shotgun (WGS) entry which is preliminary data.</text>
</comment>
<dbReference type="GO" id="GO:0005739">
    <property type="term" value="C:mitochondrion"/>
    <property type="evidence" value="ECO:0007669"/>
    <property type="project" value="TreeGrafter"/>
</dbReference>
<dbReference type="InterPro" id="IPR050320">
    <property type="entry name" value="N5-glutamine_MTase"/>
</dbReference>
<evidence type="ECO:0000313" key="2">
    <source>
        <dbReference type="EMBL" id="KRX10569.1"/>
    </source>
</evidence>
<gene>
    <name evidence="2" type="ORF">PPERSA_05389</name>
</gene>
<dbReference type="InParanoid" id="A0A0V0R7V4"/>
<dbReference type="SUPFAM" id="SSF53335">
    <property type="entry name" value="S-adenosyl-L-methionine-dependent methyltransferases"/>
    <property type="match status" value="1"/>
</dbReference>
<dbReference type="OrthoDB" id="10047021at2759"/>
<dbReference type="GO" id="GO:0003676">
    <property type="term" value="F:nucleic acid binding"/>
    <property type="evidence" value="ECO:0007669"/>
    <property type="project" value="InterPro"/>
</dbReference>
<organism evidence="2 3">
    <name type="scientific">Pseudocohnilembus persalinus</name>
    <name type="common">Ciliate</name>
    <dbReference type="NCBI Taxonomy" id="266149"/>
    <lineage>
        <taxon>Eukaryota</taxon>
        <taxon>Sar</taxon>
        <taxon>Alveolata</taxon>
        <taxon>Ciliophora</taxon>
        <taxon>Intramacronucleata</taxon>
        <taxon>Oligohymenophorea</taxon>
        <taxon>Scuticociliatia</taxon>
        <taxon>Philasterida</taxon>
        <taxon>Pseudocohnilembidae</taxon>
        <taxon>Pseudocohnilembus</taxon>
    </lineage>
</organism>
<feature type="domain" description="Methyltransferase small" evidence="1">
    <location>
        <begin position="108"/>
        <end position="201"/>
    </location>
</feature>
<dbReference type="AlphaFoldDB" id="A0A0V0R7V4"/>
<proteinExistence type="predicted"/>
<dbReference type="PANTHER" id="PTHR18895:SF74">
    <property type="entry name" value="MTRF1L RELEASE FACTOR GLUTAMINE METHYLTRANSFERASE"/>
    <property type="match status" value="1"/>
</dbReference>
<dbReference type="GO" id="GO:0008757">
    <property type="term" value="F:S-adenosylmethionine-dependent methyltransferase activity"/>
    <property type="evidence" value="ECO:0007669"/>
    <property type="project" value="UniProtKB-ARBA"/>
</dbReference>
<dbReference type="InterPro" id="IPR007848">
    <property type="entry name" value="Small_mtfrase_dom"/>
</dbReference>
<dbReference type="EMBL" id="LDAU01000025">
    <property type="protein sequence ID" value="KRX10569.1"/>
    <property type="molecule type" value="Genomic_DNA"/>
</dbReference>
<dbReference type="PANTHER" id="PTHR18895">
    <property type="entry name" value="HEMK METHYLTRANSFERASE"/>
    <property type="match status" value="1"/>
</dbReference>
<accession>A0A0V0R7V4</accession>
<dbReference type="Pfam" id="PF05175">
    <property type="entry name" value="MTS"/>
    <property type="match status" value="1"/>
</dbReference>
<name>A0A0V0R7V4_PSEPJ</name>
<keyword evidence="3" id="KW-1185">Reference proteome</keyword>
<dbReference type="PROSITE" id="PS00092">
    <property type="entry name" value="N6_MTASE"/>
    <property type="match status" value="1"/>
</dbReference>
<dbReference type="InterPro" id="IPR029063">
    <property type="entry name" value="SAM-dependent_MTases_sf"/>
</dbReference>
<dbReference type="Gene3D" id="3.40.50.150">
    <property type="entry name" value="Vaccinia Virus protein VP39"/>
    <property type="match status" value="1"/>
</dbReference>
<dbReference type="GO" id="GO:0032259">
    <property type="term" value="P:methylation"/>
    <property type="evidence" value="ECO:0007669"/>
    <property type="project" value="InterPro"/>
</dbReference>
<evidence type="ECO:0000259" key="1">
    <source>
        <dbReference type="Pfam" id="PF05175"/>
    </source>
</evidence>
<dbReference type="InterPro" id="IPR002052">
    <property type="entry name" value="DNA_methylase_N6_adenine_CS"/>
</dbReference>
<dbReference type="CDD" id="cd02440">
    <property type="entry name" value="AdoMet_MTases"/>
    <property type="match status" value="1"/>
</dbReference>
<protein>
    <recommendedName>
        <fullName evidence="1">Methyltransferase small domain-containing protein</fullName>
    </recommendedName>
</protein>
<evidence type="ECO:0000313" key="3">
    <source>
        <dbReference type="Proteomes" id="UP000054937"/>
    </source>
</evidence>
<dbReference type="OMA" id="SRMCLIV"/>
<dbReference type="Proteomes" id="UP000054937">
    <property type="component" value="Unassembled WGS sequence"/>
</dbReference>
<reference evidence="2 3" key="1">
    <citation type="journal article" date="2015" name="Sci. Rep.">
        <title>Genome of the facultative scuticociliatosis pathogen Pseudocohnilembus persalinus provides insight into its virulence through horizontal gene transfer.</title>
        <authorList>
            <person name="Xiong J."/>
            <person name="Wang G."/>
            <person name="Cheng J."/>
            <person name="Tian M."/>
            <person name="Pan X."/>
            <person name="Warren A."/>
            <person name="Jiang C."/>
            <person name="Yuan D."/>
            <person name="Miao W."/>
        </authorList>
    </citation>
    <scope>NUCLEOTIDE SEQUENCE [LARGE SCALE GENOMIC DNA]</scope>
    <source>
        <strain evidence="2">36N120E</strain>
    </source>
</reference>
<sequence>MLDRICVLVNYDGSLRLKGGCPDVSLMKKFCNSFYKPTTQVIKHDFLIPFNSFLGINSADQYEKTGVQIQALNNKKIFPLYGVWPPTQQHYYKLLEDFIASSRNLLATPRNIIDIGCGTGVLGLIFNQKSDNSLVYALDKNEDAVKCSRLNSQIIDVAERYNAQCFDFVSNSLEEQSKQFDQWHFPQKYDIIVSNPPWINAQPLSSQHSLDNGVYDYKEQFLINLFEFSKQRLNVIPKKSKQGRLLLLYSDLGEIMGLQEENRIQKLCSQYNLYINNQFETPLISDLEKNRKIQQKIDPLLSFKIRSKAILYEITRFQ</sequence>